<keyword evidence="3" id="KW-1185">Reference proteome</keyword>
<dbReference type="EMBL" id="SOFL01000001">
    <property type="protein sequence ID" value="TFC07172.1"/>
    <property type="molecule type" value="Genomic_DNA"/>
</dbReference>
<protein>
    <submittedName>
        <fullName evidence="2">Uncharacterized protein</fullName>
    </submittedName>
</protein>
<dbReference type="AlphaFoldDB" id="A0A4R8WGK0"/>
<comment type="caution">
    <text evidence="2">The sequence shown here is derived from an EMBL/GenBank/DDBJ whole genome shotgun (WGS) entry which is preliminary data.</text>
</comment>
<dbReference type="Proteomes" id="UP000297907">
    <property type="component" value="Unassembled WGS sequence"/>
</dbReference>
<evidence type="ECO:0000313" key="2">
    <source>
        <dbReference type="EMBL" id="TFC07172.1"/>
    </source>
</evidence>
<gene>
    <name evidence="2" type="ORF">E3O42_00040</name>
</gene>
<dbReference type="RefSeq" id="WP_134451909.1">
    <property type="nucleotide sequence ID" value="NZ_SOFL01000001.1"/>
</dbReference>
<reference evidence="2 3" key="1">
    <citation type="submission" date="2019-03" db="EMBL/GenBank/DDBJ databases">
        <title>Genomics of glacier-inhabiting Cryobacterium strains.</title>
        <authorList>
            <person name="Liu Q."/>
            <person name="Xin Y.-H."/>
        </authorList>
    </citation>
    <scope>NUCLEOTIDE SEQUENCE [LARGE SCALE GENOMIC DNA]</scope>
    <source>
        <strain evidence="2 3">RHLS22-1</strain>
    </source>
</reference>
<evidence type="ECO:0000256" key="1">
    <source>
        <dbReference type="SAM" id="Phobius"/>
    </source>
</evidence>
<dbReference type="OrthoDB" id="343560at2"/>
<keyword evidence="1" id="KW-1133">Transmembrane helix</keyword>
<feature type="transmembrane region" description="Helical" evidence="1">
    <location>
        <begin position="119"/>
        <end position="143"/>
    </location>
</feature>
<feature type="transmembrane region" description="Helical" evidence="1">
    <location>
        <begin position="155"/>
        <end position="175"/>
    </location>
</feature>
<name>A0A4R8WGK0_9MICO</name>
<feature type="transmembrane region" description="Helical" evidence="1">
    <location>
        <begin position="81"/>
        <end position="107"/>
    </location>
</feature>
<keyword evidence="1" id="KW-0472">Membrane</keyword>
<accession>A0A4R8WGK0</accession>
<feature type="transmembrane region" description="Helical" evidence="1">
    <location>
        <begin position="261"/>
        <end position="281"/>
    </location>
</feature>
<feature type="transmembrane region" description="Helical" evidence="1">
    <location>
        <begin position="287"/>
        <end position="306"/>
    </location>
</feature>
<keyword evidence="1" id="KW-0812">Transmembrane</keyword>
<feature type="transmembrane region" description="Helical" evidence="1">
    <location>
        <begin position="220"/>
        <end position="240"/>
    </location>
</feature>
<feature type="transmembrane region" description="Helical" evidence="1">
    <location>
        <begin position="56"/>
        <end position="74"/>
    </location>
</feature>
<sequence length="319" mass="33108">MRITAPPSGPLLGDWHRPLLALALLMAGAAVASAVGLLVDQRELVGAAAWAKPLKFALSIGVYSVTLAWLIGQLRRWRRVAWWAGTLTAIVLAIEMVIIIGAVLANTTSHFNVSTPFNIALWSVMAGSVVAAWVASMAVAMLLFRTDLGSPARSIAIRAGVALSLVGMALAFQMAKPTSEQLRNPSGVEGAHAVGTSDAGPGLFLLGWSTIGGDLRVPHFVGMHAVQVLPLVALLLAIAARKIPLLRDPATQTRLVATTAALYFGALVVLEVQATIGQSVITPSIPIAVAATALFGGATLATALILRAARKKAHSPTAP</sequence>
<organism evidence="2 3">
    <name type="scientific">Cryobacterium adonitolivorans</name>
    <dbReference type="NCBI Taxonomy" id="1259189"/>
    <lineage>
        <taxon>Bacteria</taxon>
        <taxon>Bacillati</taxon>
        <taxon>Actinomycetota</taxon>
        <taxon>Actinomycetes</taxon>
        <taxon>Micrococcales</taxon>
        <taxon>Microbacteriaceae</taxon>
        <taxon>Cryobacterium</taxon>
    </lineage>
</organism>
<evidence type="ECO:0000313" key="3">
    <source>
        <dbReference type="Proteomes" id="UP000297907"/>
    </source>
</evidence>
<proteinExistence type="predicted"/>